<organism evidence="1 2">
    <name type="scientific">Mycteria americana</name>
    <name type="common">Wood stork</name>
    <dbReference type="NCBI Taxonomy" id="33587"/>
    <lineage>
        <taxon>Eukaryota</taxon>
        <taxon>Metazoa</taxon>
        <taxon>Chordata</taxon>
        <taxon>Craniata</taxon>
        <taxon>Vertebrata</taxon>
        <taxon>Euteleostomi</taxon>
        <taxon>Archelosauria</taxon>
        <taxon>Archosauria</taxon>
        <taxon>Dinosauria</taxon>
        <taxon>Saurischia</taxon>
        <taxon>Theropoda</taxon>
        <taxon>Coelurosauria</taxon>
        <taxon>Aves</taxon>
        <taxon>Neognathae</taxon>
        <taxon>Neoaves</taxon>
        <taxon>Aequornithes</taxon>
        <taxon>Ciconiiformes</taxon>
        <taxon>Ciconiidae</taxon>
        <taxon>Mycteria</taxon>
    </lineage>
</organism>
<dbReference type="EMBL" id="JAUNZN010000002">
    <property type="protein sequence ID" value="KAK4827584.1"/>
    <property type="molecule type" value="Genomic_DNA"/>
</dbReference>
<name>A0AAN7S0A6_MYCAM</name>
<proteinExistence type="predicted"/>
<evidence type="ECO:0000313" key="1">
    <source>
        <dbReference type="EMBL" id="KAK4827584.1"/>
    </source>
</evidence>
<protein>
    <submittedName>
        <fullName evidence="1">Uncharacterized protein</fullName>
    </submittedName>
</protein>
<accession>A0AAN7S0A6</accession>
<reference evidence="1 2" key="1">
    <citation type="journal article" date="2023" name="J. Hered.">
        <title>Chromosome-level genome of the wood stork (Mycteria americana) provides insight into avian chromosome evolution.</title>
        <authorList>
            <person name="Flamio R. Jr."/>
            <person name="Ramstad K.M."/>
        </authorList>
    </citation>
    <scope>NUCLEOTIDE SEQUENCE [LARGE SCALE GENOMIC DNA]</scope>
    <source>
        <strain evidence="1">JAX WOST 10</strain>
    </source>
</reference>
<keyword evidence="2" id="KW-1185">Reference proteome</keyword>
<gene>
    <name evidence="1" type="ORF">QYF61_019486</name>
</gene>
<evidence type="ECO:0000313" key="2">
    <source>
        <dbReference type="Proteomes" id="UP001333110"/>
    </source>
</evidence>
<dbReference type="Proteomes" id="UP001333110">
    <property type="component" value="Unassembled WGS sequence"/>
</dbReference>
<sequence length="63" mass="7048">MKADEVVRLDDHSAHLSFNSTVAPHLEGCAQLGAPHYKKDFDILGEYSDGHQDDQMTEACDMR</sequence>
<comment type="caution">
    <text evidence="1">The sequence shown here is derived from an EMBL/GenBank/DDBJ whole genome shotgun (WGS) entry which is preliminary data.</text>
</comment>
<dbReference type="AlphaFoldDB" id="A0AAN7S0A6"/>